<dbReference type="Gene3D" id="3.40.190.10">
    <property type="entry name" value="Periplasmic binding protein-like II"/>
    <property type="match status" value="4"/>
</dbReference>
<evidence type="ECO:0000259" key="6">
    <source>
        <dbReference type="SMART" id="SM00267"/>
    </source>
</evidence>
<evidence type="ECO:0000256" key="2">
    <source>
        <dbReference type="ARBA" id="ARBA00022729"/>
    </source>
</evidence>
<dbReference type="SMART" id="SM00267">
    <property type="entry name" value="GGDEF"/>
    <property type="match status" value="1"/>
</dbReference>
<feature type="domain" description="GGDEF" evidence="6">
    <location>
        <begin position="497"/>
        <end position="638"/>
    </location>
</feature>
<dbReference type="STRING" id="1918946.VPAL9027_01390"/>
<dbReference type="InterPro" id="IPR043128">
    <property type="entry name" value="Rev_trsase/Diguanyl_cyclase"/>
</dbReference>
<dbReference type="NCBIfam" id="TIGR00254">
    <property type="entry name" value="GGDEF"/>
    <property type="match status" value="1"/>
</dbReference>
<dbReference type="InterPro" id="IPR001638">
    <property type="entry name" value="Solute-binding_3/MltF_N"/>
</dbReference>
<evidence type="ECO:0000256" key="1">
    <source>
        <dbReference type="ARBA" id="ARBA00010333"/>
    </source>
</evidence>
<keyword evidence="2 4" id="KW-0732">Signal</keyword>
<evidence type="ECO:0000313" key="8">
    <source>
        <dbReference type="Proteomes" id="UP000189475"/>
    </source>
</evidence>
<keyword evidence="3" id="KW-0812">Transmembrane</keyword>
<keyword evidence="3" id="KW-0472">Membrane</keyword>
<keyword evidence="8" id="KW-1185">Reference proteome</keyword>
<feature type="chain" id="PRO_5013294800" evidence="4">
    <location>
        <begin position="23"/>
        <end position="648"/>
    </location>
</feature>
<sequence>MSKKLIPWGWLMVLLFSCQVHAKTYSVATEDDDFIARVLFDAFAYEHHLDIRFNRFDSHKAMLRSVKTGQSDFAVNITYTKERAKTFDFSDPINIEPTYLFSRQSQKHLKDFHKLGVPEEASYIPKLQQAFPSIQLRYYQNLGEARQLLAQGQIEGVVDVFSKLKPLLNDGLNAEMLNRQLLIPPTSIVTAKGHNQEILQALETFALTDKQQKMLRHSVEHYQFQLRRQALRRRVLNSGFNTQKKLTIKLFNQPRYVIYHSNGQVSGMSADVLTKACDILLLPCEIISTADEQWTSMYHNLVSGDIDVLGPIVVSKKRKQTAYFSDSFYHPKAYIIKRSGYKNGTYRDVSQLLAERVGVIKDDFFAELLHKRLPNKALLEFDSQQEMVNALLHHKIDYIVMHRISYSYALGRTPEMMPLTVDKAIGSIEQNNISFGFPKTPKGLALAHLFSDAIALIDTDKIVRKYDVKPELRSIFVIRNNYQQRIKVMSFIVFVMIIAFFLYVRRTMMTDTLTGLFSRRSLFHRFKQGVPANLCVMRIDVLNIKEVNRSFGFDVGDQALKELTKNIKKHWRGKVYRLHSTSFVGVGKMNESRVKAIIDTIEGGVYIDAKRGVDITYQLKINTSMRRQELETLHAVLKKLRNQRHPKS</sequence>
<dbReference type="Proteomes" id="UP000189475">
    <property type="component" value="Unassembled WGS sequence"/>
</dbReference>
<proteinExistence type="inferred from homology"/>
<evidence type="ECO:0000313" key="7">
    <source>
        <dbReference type="EMBL" id="SJL83422.1"/>
    </source>
</evidence>
<evidence type="ECO:0000259" key="5">
    <source>
        <dbReference type="SMART" id="SM00062"/>
    </source>
</evidence>
<dbReference type="Pfam" id="PF00990">
    <property type="entry name" value="GGDEF"/>
    <property type="match status" value="1"/>
</dbReference>
<organism evidence="7 8">
    <name type="scientific">Vibrio palustris</name>
    <dbReference type="NCBI Taxonomy" id="1918946"/>
    <lineage>
        <taxon>Bacteria</taxon>
        <taxon>Pseudomonadati</taxon>
        <taxon>Pseudomonadota</taxon>
        <taxon>Gammaproteobacteria</taxon>
        <taxon>Vibrionales</taxon>
        <taxon>Vibrionaceae</taxon>
        <taxon>Vibrio</taxon>
    </lineage>
</organism>
<feature type="signal peptide" evidence="4">
    <location>
        <begin position="1"/>
        <end position="22"/>
    </location>
</feature>
<name>A0A1R4B3C9_9VIBR</name>
<dbReference type="InterPro" id="IPR029787">
    <property type="entry name" value="Nucleotide_cyclase"/>
</dbReference>
<dbReference type="InterPro" id="IPR000160">
    <property type="entry name" value="GGDEF_dom"/>
</dbReference>
<dbReference type="PANTHER" id="PTHR35936:SF37">
    <property type="entry name" value="AMINO ACID ABC TRANSPORTER SUBSTRATE-BINDING PROTEIN"/>
    <property type="match status" value="1"/>
</dbReference>
<dbReference type="PANTHER" id="PTHR35936">
    <property type="entry name" value="MEMBRANE-BOUND LYTIC MUREIN TRANSGLYCOSYLASE F"/>
    <property type="match status" value="1"/>
</dbReference>
<evidence type="ECO:0000256" key="3">
    <source>
        <dbReference type="SAM" id="Phobius"/>
    </source>
</evidence>
<protein>
    <submittedName>
        <fullName evidence="7">Membrane-bound lytic transglycosylase F</fullName>
    </submittedName>
</protein>
<dbReference type="EMBL" id="FUFT01000002">
    <property type="protein sequence ID" value="SJL83422.1"/>
    <property type="molecule type" value="Genomic_DNA"/>
</dbReference>
<dbReference type="AlphaFoldDB" id="A0A1R4B3C9"/>
<keyword evidence="3" id="KW-1133">Transmembrane helix</keyword>
<dbReference type="SMART" id="SM00062">
    <property type="entry name" value="PBPb"/>
    <property type="match status" value="2"/>
</dbReference>
<dbReference type="Pfam" id="PF00497">
    <property type="entry name" value="SBP_bac_3"/>
    <property type="match status" value="2"/>
</dbReference>
<dbReference type="SUPFAM" id="SSF55073">
    <property type="entry name" value="Nucleotide cyclase"/>
    <property type="match status" value="1"/>
</dbReference>
<reference evidence="7 8" key="1">
    <citation type="submission" date="2017-02" db="EMBL/GenBank/DDBJ databases">
        <authorList>
            <person name="Peterson S.W."/>
        </authorList>
    </citation>
    <scope>NUCLEOTIDE SEQUENCE [LARGE SCALE GENOMIC DNA]</scope>
    <source>
        <strain evidence="7 8">CECT 9027</strain>
    </source>
</reference>
<comment type="similarity">
    <text evidence="1">Belongs to the bacterial solute-binding protein 3 family.</text>
</comment>
<dbReference type="PROSITE" id="PS51257">
    <property type="entry name" value="PROKAR_LIPOPROTEIN"/>
    <property type="match status" value="1"/>
</dbReference>
<accession>A0A1R4B3C9</accession>
<gene>
    <name evidence="7" type="ORF">VPAL9027_01390</name>
</gene>
<feature type="transmembrane region" description="Helical" evidence="3">
    <location>
        <begin position="486"/>
        <end position="504"/>
    </location>
</feature>
<feature type="domain" description="Solute-binding protein family 3/N-terminal" evidence="5">
    <location>
        <begin position="245"/>
        <end position="470"/>
    </location>
</feature>
<evidence type="ECO:0000256" key="4">
    <source>
        <dbReference type="SAM" id="SignalP"/>
    </source>
</evidence>
<dbReference type="RefSeq" id="WP_077313518.1">
    <property type="nucleotide sequence ID" value="NZ_AP024887.1"/>
</dbReference>
<feature type="domain" description="Solute-binding protein family 3/N-terminal" evidence="5">
    <location>
        <begin position="24"/>
        <end position="218"/>
    </location>
</feature>
<dbReference type="SUPFAM" id="SSF53850">
    <property type="entry name" value="Periplasmic binding protein-like II"/>
    <property type="match status" value="2"/>
</dbReference>
<dbReference type="OrthoDB" id="9180959at2"/>
<dbReference type="Gene3D" id="3.30.70.270">
    <property type="match status" value="1"/>
</dbReference>